<organism evidence="4 5">
    <name type="scientific">Desulfofundulus kuznetsovii (strain DSM 6115 / VKM B-1805 / 17)</name>
    <name type="common">Desulfotomaculum kuznetsovii</name>
    <dbReference type="NCBI Taxonomy" id="760568"/>
    <lineage>
        <taxon>Bacteria</taxon>
        <taxon>Bacillati</taxon>
        <taxon>Bacillota</taxon>
        <taxon>Clostridia</taxon>
        <taxon>Eubacteriales</taxon>
        <taxon>Peptococcaceae</taxon>
        <taxon>Desulfofundulus</taxon>
    </lineage>
</organism>
<protein>
    <submittedName>
        <fullName evidence="4">Peptidase A24A prepilin type IV</fullName>
    </submittedName>
</protein>
<dbReference type="InterPro" id="IPR050882">
    <property type="entry name" value="Prepilin_peptidase/N-MTase"/>
</dbReference>
<evidence type="ECO:0000313" key="5">
    <source>
        <dbReference type="Proteomes" id="UP000009229"/>
    </source>
</evidence>
<dbReference type="InterPro" id="IPR000045">
    <property type="entry name" value="Prepilin_IV_endopep_pep"/>
</dbReference>
<dbReference type="GO" id="GO:0006465">
    <property type="term" value="P:signal peptide processing"/>
    <property type="evidence" value="ECO:0007669"/>
    <property type="project" value="TreeGrafter"/>
</dbReference>
<feature type="transmembrane region" description="Helical" evidence="2">
    <location>
        <begin position="60"/>
        <end position="80"/>
    </location>
</feature>
<name>A0AAU8PJE7_DESK7</name>
<comment type="similarity">
    <text evidence="1">Belongs to the peptidase A24 family.</text>
</comment>
<dbReference type="Gene3D" id="1.20.120.1220">
    <property type="match status" value="1"/>
</dbReference>
<evidence type="ECO:0000313" key="4">
    <source>
        <dbReference type="EMBL" id="AEG15979.1"/>
    </source>
</evidence>
<feature type="transmembrane region" description="Helical" evidence="2">
    <location>
        <begin position="165"/>
        <end position="183"/>
    </location>
</feature>
<evidence type="ECO:0000256" key="2">
    <source>
        <dbReference type="SAM" id="Phobius"/>
    </source>
</evidence>
<keyword evidence="2" id="KW-0472">Membrane</keyword>
<dbReference type="AlphaFoldDB" id="A0AAU8PJE7"/>
<proteinExistence type="inferred from homology"/>
<dbReference type="EMBL" id="CP002770">
    <property type="protein sequence ID" value="AEG15979.1"/>
    <property type="molecule type" value="Genomic_DNA"/>
</dbReference>
<dbReference type="GO" id="GO:0005886">
    <property type="term" value="C:plasma membrane"/>
    <property type="evidence" value="ECO:0007669"/>
    <property type="project" value="TreeGrafter"/>
</dbReference>
<sequence length="184" mass="19414">MGGLELIRAGNLAFVAGCLLPSVYIAYTDARSHMIYDRATFPILLAGLVNALHSDTLPDALLGSAFAFALLFICAALGGAGGGDVKYAAGLGMWFGFLNVQYVLLIATAMGVVWGMVKLAWAGRLKSWAKTFLTGLFMRVFYGVKGAIPLRKLPDNPGAPVPPEAVPFGTCLAVGSWVVFIAGW</sequence>
<dbReference type="GO" id="GO:0004190">
    <property type="term" value="F:aspartic-type endopeptidase activity"/>
    <property type="evidence" value="ECO:0007669"/>
    <property type="project" value="InterPro"/>
</dbReference>
<feature type="domain" description="Prepilin type IV endopeptidase peptidase" evidence="3">
    <location>
        <begin position="23"/>
        <end position="115"/>
    </location>
</feature>
<dbReference type="PANTHER" id="PTHR30487:SF0">
    <property type="entry name" value="PREPILIN LEADER PEPTIDASE_N-METHYLTRANSFERASE-RELATED"/>
    <property type="match status" value="1"/>
</dbReference>
<keyword evidence="2" id="KW-0812">Transmembrane</keyword>
<feature type="transmembrane region" description="Helical" evidence="2">
    <location>
        <begin position="100"/>
        <end position="121"/>
    </location>
</feature>
<keyword evidence="2" id="KW-1133">Transmembrane helix</keyword>
<feature type="transmembrane region" description="Helical" evidence="2">
    <location>
        <begin position="6"/>
        <end position="27"/>
    </location>
</feature>
<dbReference type="PANTHER" id="PTHR30487">
    <property type="entry name" value="TYPE 4 PREPILIN-LIKE PROTEINS LEADER PEPTIDE-PROCESSING ENZYME"/>
    <property type="match status" value="1"/>
</dbReference>
<keyword evidence="5" id="KW-1185">Reference proteome</keyword>
<evidence type="ECO:0000256" key="1">
    <source>
        <dbReference type="ARBA" id="ARBA00005801"/>
    </source>
</evidence>
<accession>A0AAU8PJE7</accession>
<dbReference type="Proteomes" id="UP000009229">
    <property type="component" value="Chromosome"/>
</dbReference>
<dbReference type="KEGG" id="dku:Desku_2448"/>
<feature type="transmembrane region" description="Helical" evidence="2">
    <location>
        <begin position="128"/>
        <end position="145"/>
    </location>
</feature>
<dbReference type="Pfam" id="PF01478">
    <property type="entry name" value="Peptidase_A24"/>
    <property type="match status" value="1"/>
</dbReference>
<gene>
    <name evidence="4" type="ordered locus">Desku_2448</name>
</gene>
<reference evidence="5" key="1">
    <citation type="submission" date="2011-05" db="EMBL/GenBank/DDBJ databases">
        <title>Complete sequence of Desulfotomaculum kuznetsovii DSM 6115.</title>
        <authorList>
            <person name="Lucas S."/>
            <person name="Han J."/>
            <person name="Lapidus A."/>
            <person name="Cheng J.-F."/>
            <person name="Goodwin L."/>
            <person name="Pitluck S."/>
            <person name="Peters L."/>
            <person name="Mikhailova N."/>
            <person name="Lu M."/>
            <person name="Saunders E."/>
            <person name="Han C."/>
            <person name="Tapia R."/>
            <person name="Land M."/>
            <person name="Hauser L."/>
            <person name="Kyrpides N."/>
            <person name="Ivanova N."/>
            <person name="Pagani I."/>
            <person name="Nazina T."/>
            <person name="Ivanova A."/>
            <person name="Parshina S."/>
            <person name="Kuever J."/>
            <person name="Muyzer G."/>
            <person name="Plugge C."/>
            <person name="Stams A."/>
            <person name="Woyke T."/>
        </authorList>
    </citation>
    <scope>NUCLEOTIDE SEQUENCE [LARGE SCALE GENOMIC DNA]</scope>
    <source>
        <strain evidence="5">DSM 6115 / VKM B-1805 / 17</strain>
    </source>
</reference>
<evidence type="ECO:0000259" key="3">
    <source>
        <dbReference type="Pfam" id="PF01478"/>
    </source>
</evidence>